<dbReference type="AlphaFoldDB" id="A0AB33IP31"/>
<gene>
    <name evidence="4" type="ORF">GTC17253_13010</name>
</gene>
<accession>A0AB33IP31</accession>
<feature type="domain" description="Glycoside hydrolase 123 catalytic" evidence="2">
    <location>
        <begin position="228"/>
        <end position="538"/>
    </location>
</feature>
<keyword evidence="1" id="KW-0732">Signal</keyword>
<dbReference type="Pfam" id="PF22680">
    <property type="entry name" value="Glyco_hydro_123_N_2"/>
    <property type="match status" value="1"/>
</dbReference>
<evidence type="ECO:0000256" key="1">
    <source>
        <dbReference type="SAM" id="SignalP"/>
    </source>
</evidence>
<protein>
    <submittedName>
        <fullName evidence="4">DUF4091 domain-containing protein</fullName>
    </submittedName>
</protein>
<name>A0AB33IP31_9BACT</name>
<feature type="chain" id="PRO_5044301050" evidence="1">
    <location>
        <begin position="22"/>
        <end position="583"/>
    </location>
</feature>
<evidence type="ECO:0000313" key="4">
    <source>
        <dbReference type="EMBL" id="BFO71335.1"/>
    </source>
</evidence>
<organism evidence="4">
    <name type="scientific">Prevotella sp. GTC17253</name>
    <dbReference type="NCBI Taxonomy" id="3236793"/>
    <lineage>
        <taxon>Bacteria</taxon>
        <taxon>Pseudomonadati</taxon>
        <taxon>Bacteroidota</taxon>
        <taxon>Bacteroidia</taxon>
        <taxon>Bacteroidales</taxon>
        <taxon>Prevotellaceae</taxon>
        <taxon>Prevotella</taxon>
    </lineage>
</organism>
<dbReference type="InterPro" id="IPR053850">
    <property type="entry name" value="Glyco_hydro_123_N_2"/>
</dbReference>
<feature type="signal peptide" evidence="1">
    <location>
        <begin position="1"/>
        <end position="21"/>
    </location>
</feature>
<sequence length="583" mass="66254">MKHLKMTSLLVLSLMSTALWAQQPITVYNELPNPKPATAAWQSVQNNVISWGSTDVRYKKEAPFSGSVAGTITQTAWRGERISQQLVVSAATPIKQLRIELSDLKSSKGNTISTQKALKGFVRYVMTDGLNKDGQGGCGVRPDHSIYDSSLVADAIDHLNSTIAVSQKTTQAVWIGIDVPQTAVPGLYTATATVNDGNTVLKKLTLRINVIKHTLPTADNQMFHLDLWQNPFAIARYHGVEPWSDAHLEAMKPYVQLYREAGGRSITCSIMHRPWNGQTYDPFRSMITWTKKVDGTWSFDFTVFDKLVEFMRTEGIKGNIYCYSMIPWALSFRYFDQASDEFKYLNMEPGSALYTEVWGKLLRDFAAHLKAKGWFDHTYLSMDERELDVMKKTIALIREADPNFKISLAGSLKNGISSELSDFCVSLRDKYTEEMKRERKAQGKLTTYYTCCTEPYPNTFTFSPPAEAEFLGWYAAKENLDGYLRWSIWSWVENPLQDSRFDNWAAGDTYMIYPGARSSIRFERLKAGIQAYEKVRLLREEFKNSPAKLKKINQILTSFDEHRIPKEGAAKIVNKARAEINRL</sequence>
<dbReference type="InterPro" id="IPR025150">
    <property type="entry name" value="GH123_cat"/>
</dbReference>
<dbReference type="EMBL" id="AP035785">
    <property type="protein sequence ID" value="BFO71335.1"/>
    <property type="molecule type" value="Genomic_DNA"/>
</dbReference>
<proteinExistence type="predicted"/>
<feature type="domain" description="Glycoside hydrolase 123 N-terminal" evidence="3">
    <location>
        <begin position="51"/>
        <end position="195"/>
    </location>
</feature>
<dbReference type="SUPFAM" id="SSF51445">
    <property type="entry name" value="(Trans)glycosidases"/>
    <property type="match status" value="1"/>
</dbReference>
<dbReference type="InterPro" id="IPR017853">
    <property type="entry name" value="GH"/>
</dbReference>
<dbReference type="Pfam" id="PF13320">
    <property type="entry name" value="GH123_cat"/>
    <property type="match status" value="1"/>
</dbReference>
<evidence type="ECO:0000259" key="3">
    <source>
        <dbReference type="Pfam" id="PF22680"/>
    </source>
</evidence>
<dbReference type="Gene3D" id="3.20.20.80">
    <property type="entry name" value="Glycosidases"/>
    <property type="match status" value="1"/>
</dbReference>
<reference evidence="4" key="1">
    <citation type="submission" date="2024-07" db="EMBL/GenBank/DDBJ databases">
        <title>Complete genome sequence of Prevotella sp. YM-2024 GTC17253.</title>
        <authorList>
            <person name="Hayashi M."/>
            <person name="Muto Y."/>
            <person name="Tanaka K."/>
            <person name="Niwa H."/>
        </authorList>
    </citation>
    <scope>NUCLEOTIDE SEQUENCE</scope>
    <source>
        <strain evidence="4">GTC17253</strain>
    </source>
</reference>
<evidence type="ECO:0000259" key="2">
    <source>
        <dbReference type="Pfam" id="PF13320"/>
    </source>
</evidence>